<keyword evidence="4 5" id="KW-0173">Coenzyme A biosynthesis</keyword>
<proteinExistence type="inferred from homology"/>
<dbReference type="SUPFAM" id="SSF52540">
    <property type="entry name" value="P-loop containing nucleoside triphosphate hydrolases"/>
    <property type="match status" value="1"/>
</dbReference>
<evidence type="ECO:0000256" key="5">
    <source>
        <dbReference type="HAMAP-Rule" id="MF_00376"/>
    </source>
</evidence>
<comment type="catalytic activity">
    <reaction evidence="5">
        <text>3'-dephospho-CoA + ATP = ADP + CoA + H(+)</text>
        <dbReference type="Rhea" id="RHEA:18245"/>
        <dbReference type="ChEBI" id="CHEBI:15378"/>
        <dbReference type="ChEBI" id="CHEBI:30616"/>
        <dbReference type="ChEBI" id="CHEBI:57287"/>
        <dbReference type="ChEBI" id="CHEBI:57328"/>
        <dbReference type="ChEBI" id="CHEBI:456216"/>
        <dbReference type="EC" id="2.7.1.24"/>
    </reaction>
</comment>
<dbReference type="AlphaFoldDB" id="A0A544SGF5"/>
<evidence type="ECO:0000313" key="8">
    <source>
        <dbReference type="Proteomes" id="UP000318937"/>
    </source>
</evidence>
<keyword evidence="2 5" id="KW-0547">Nucleotide-binding</keyword>
<evidence type="ECO:0000256" key="4">
    <source>
        <dbReference type="ARBA" id="ARBA00022993"/>
    </source>
</evidence>
<reference evidence="7 8" key="1">
    <citation type="submission" date="2019-05" db="EMBL/GenBank/DDBJ databases">
        <title>Psychrobacillus vulpis sp. nov., a new species isolated from feces of a red fox that inhabits in The Tablas de Daimiel Natural Park, Albacete, Spain.</title>
        <authorList>
            <person name="Rodriguez M."/>
            <person name="Reina J.C."/>
            <person name="Bejar V."/>
            <person name="Llamas I."/>
        </authorList>
    </citation>
    <scope>NUCLEOTIDE SEQUENCE [LARGE SCALE GENOMIC DNA]</scope>
    <source>
        <strain evidence="7 8">NHI-2</strain>
    </source>
</reference>
<keyword evidence="3 5" id="KW-0067">ATP-binding</keyword>
<dbReference type="UniPathway" id="UPA00241">
    <property type="reaction ID" value="UER00356"/>
</dbReference>
<accession>A0A544SGF5</accession>
<gene>
    <name evidence="5" type="primary">coaE</name>
    <name evidence="7" type="ORF">FG383_20470</name>
</gene>
<comment type="subcellular location">
    <subcellularLocation>
        <location evidence="5">Cytoplasm</location>
    </subcellularLocation>
</comment>
<dbReference type="CDD" id="cd02022">
    <property type="entry name" value="DPCK"/>
    <property type="match status" value="1"/>
</dbReference>
<dbReference type="InterPro" id="IPR001977">
    <property type="entry name" value="Depp_CoAkinase"/>
</dbReference>
<dbReference type="PROSITE" id="PS51219">
    <property type="entry name" value="DPCK"/>
    <property type="match status" value="1"/>
</dbReference>
<dbReference type="PANTHER" id="PTHR10695:SF46">
    <property type="entry name" value="BIFUNCTIONAL COENZYME A SYNTHASE-RELATED"/>
    <property type="match status" value="1"/>
</dbReference>
<comment type="similarity">
    <text evidence="1 5">Belongs to the CoaE family.</text>
</comment>
<dbReference type="Pfam" id="PF01121">
    <property type="entry name" value="CoaE"/>
    <property type="match status" value="1"/>
</dbReference>
<evidence type="ECO:0000313" key="7">
    <source>
        <dbReference type="EMBL" id="TQR04281.1"/>
    </source>
</evidence>
<comment type="caution">
    <text evidence="7">The sequence shown here is derived from an EMBL/GenBank/DDBJ whole genome shotgun (WGS) entry which is preliminary data.</text>
</comment>
<organism evidence="7 8">
    <name type="scientific">Psychrobacillus soli</name>
    <dbReference type="NCBI Taxonomy" id="1543965"/>
    <lineage>
        <taxon>Bacteria</taxon>
        <taxon>Bacillati</taxon>
        <taxon>Bacillota</taxon>
        <taxon>Bacilli</taxon>
        <taxon>Bacillales</taxon>
        <taxon>Bacillaceae</taxon>
        <taxon>Psychrobacillus</taxon>
    </lineage>
</organism>
<comment type="function">
    <text evidence="5">Catalyzes the phosphorylation of the 3'-hydroxyl group of dephosphocoenzyme A to form coenzyme A.</text>
</comment>
<evidence type="ECO:0000256" key="2">
    <source>
        <dbReference type="ARBA" id="ARBA00022741"/>
    </source>
</evidence>
<dbReference type="InterPro" id="IPR027417">
    <property type="entry name" value="P-loop_NTPase"/>
</dbReference>
<evidence type="ECO:0000256" key="3">
    <source>
        <dbReference type="ARBA" id="ARBA00022840"/>
    </source>
</evidence>
<feature type="binding site" evidence="5">
    <location>
        <begin position="10"/>
        <end position="15"/>
    </location>
    <ligand>
        <name>ATP</name>
        <dbReference type="ChEBI" id="CHEBI:30616"/>
    </ligand>
</feature>
<dbReference type="OrthoDB" id="9812943at2"/>
<dbReference type="NCBIfam" id="TIGR00152">
    <property type="entry name" value="dephospho-CoA kinase"/>
    <property type="match status" value="1"/>
</dbReference>
<evidence type="ECO:0000256" key="1">
    <source>
        <dbReference type="ARBA" id="ARBA00009018"/>
    </source>
</evidence>
<dbReference type="GO" id="GO:0015937">
    <property type="term" value="P:coenzyme A biosynthetic process"/>
    <property type="evidence" value="ECO:0007669"/>
    <property type="project" value="UniProtKB-UniRule"/>
</dbReference>
<dbReference type="FunFam" id="3.40.50.300:FF:000485">
    <property type="entry name" value="Dephospho-CoA kinase CAB5"/>
    <property type="match status" value="1"/>
</dbReference>
<comment type="pathway">
    <text evidence="5">Cofactor biosynthesis; coenzyme A biosynthesis; CoA from (R)-pantothenate: step 5/5.</text>
</comment>
<dbReference type="EMBL" id="VDGG01000083">
    <property type="protein sequence ID" value="TQR04281.1"/>
    <property type="molecule type" value="Genomic_DNA"/>
</dbReference>
<dbReference type="Proteomes" id="UP000318937">
    <property type="component" value="Unassembled WGS sequence"/>
</dbReference>
<dbReference type="EC" id="2.7.1.24" evidence="5 6"/>
<keyword evidence="5" id="KW-0963">Cytoplasm</keyword>
<dbReference type="GO" id="GO:0005737">
    <property type="term" value="C:cytoplasm"/>
    <property type="evidence" value="ECO:0007669"/>
    <property type="project" value="UniProtKB-SubCell"/>
</dbReference>
<evidence type="ECO:0000256" key="6">
    <source>
        <dbReference type="NCBIfam" id="TIGR00152"/>
    </source>
</evidence>
<dbReference type="PANTHER" id="PTHR10695">
    <property type="entry name" value="DEPHOSPHO-COA KINASE-RELATED"/>
    <property type="match status" value="1"/>
</dbReference>
<dbReference type="GO" id="GO:0005524">
    <property type="term" value="F:ATP binding"/>
    <property type="evidence" value="ECO:0007669"/>
    <property type="project" value="UniProtKB-UniRule"/>
</dbReference>
<protein>
    <recommendedName>
        <fullName evidence="5 6">Dephospho-CoA kinase</fullName>
        <ecNumber evidence="5 6">2.7.1.24</ecNumber>
    </recommendedName>
    <alternativeName>
        <fullName evidence="5">Dephosphocoenzyme A kinase</fullName>
    </alternativeName>
</protein>
<dbReference type="GO" id="GO:0004140">
    <property type="term" value="F:dephospho-CoA kinase activity"/>
    <property type="evidence" value="ECO:0007669"/>
    <property type="project" value="UniProtKB-UniRule"/>
</dbReference>
<name>A0A544SGF5_9BACI</name>
<dbReference type="Gene3D" id="3.40.50.300">
    <property type="entry name" value="P-loop containing nucleotide triphosphate hydrolases"/>
    <property type="match status" value="1"/>
</dbReference>
<sequence>MIIGLTGSIASGKSTVSNMLKALGYPIIDADIVARVVVEKGTETLEMITEVFGQEIIAEDGSLNRGKLGEIIFSNPSKRKQLNDIIHPAIRAEMLRQKEELLMEGHPTIIMDIPLLFESKLQSYVEKILVVTVTEEMQLERLMARNNFTLEEAKARIQSQLPLSIKEKEADAVIYNNGTLDSTEQQLKKILSDWNVLIA</sequence>
<keyword evidence="5 7" id="KW-0808">Transferase</keyword>
<keyword evidence="5 7" id="KW-0418">Kinase</keyword>
<dbReference type="HAMAP" id="MF_00376">
    <property type="entry name" value="Dephospho_CoA_kinase"/>
    <property type="match status" value="1"/>
</dbReference>
<keyword evidence="8" id="KW-1185">Reference proteome</keyword>
<dbReference type="RefSeq" id="WP_142609501.1">
    <property type="nucleotide sequence ID" value="NZ_VDGG01000083.1"/>
</dbReference>